<keyword evidence="2" id="KW-1185">Reference proteome</keyword>
<reference evidence="1 2" key="1">
    <citation type="submission" date="2016-05" db="EMBL/GenBank/DDBJ databases">
        <title>Draft Genome Sequence of Algibacter sp. Strain SK-16 Isolated from the Surface Water of Aburatsubo Inlet.</title>
        <authorList>
            <person name="Wong S.-K."/>
            <person name="Yoshizawa S."/>
            <person name="Nakajima Y."/>
            <person name="Ogura Y."/>
            <person name="Tetsuya H."/>
            <person name="Hamasaki K."/>
        </authorList>
    </citation>
    <scope>NUCLEOTIDE SEQUENCE [LARGE SCALE GENOMIC DNA]</scope>
    <source>
        <strain evidence="1 2">SK-16</strain>
    </source>
</reference>
<dbReference type="RefSeq" id="WP_069830780.1">
    <property type="nucleotide sequence ID" value="NZ_MDJD01000048.1"/>
</dbReference>
<accession>A0A1E5T7D5</accession>
<gene>
    <name evidence="1" type="ORF">A8C32_17790</name>
</gene>
<protein>
    <recommendedName>
        <fullName evidence="3">RHS repeat-associated core domain-containing protein</fullName>
    </recommendedName>
</protein>
<dbReference type="OrthoDB" id="2972467at2"/>
<dbReference type="NCBIfam" id="TIGR03696">
    <property type="entry name" value="Rhs_assc_core"/>
    <property type="match status" value="1"/>
</dbReference>
<organism evidence="1 2">
    <name type="scientific">Flavivirga aquatica</name>
    <dbReference type="NCBI Taxonomy" id="1849968"/>
    <lineage>
        <taxon>Bacteria</taxon>
        <taxon>Pseudomonadati</taxon>
        <taxon>Bacteroidota</taxon>
        <taxon>Flavobacteriia</taxon>
        <taxon>Flavobacteriales</taxon>
        <taxon>Flavobacteriaceae</taxon>
        <taxon>Flavivirga</taxon>
    </lineage>
</organism>
<dbReference type="EMBL" id="MDJD01000048">
    <property type="protein sequence ID" value="OEK07291.1"/>
    <property type="molecule type" value="Genomic_DNA"/>
</dbReference>
<evidence type="ECO:0008006" key="3">
    <source>
        <dbReference type="Google" id="ProtNLM"/>
    </source>
</evidence>
<evidence type="ECO:0000313" key="1">
    <source>
        <dbReference type="EMBL" id="OEK07291.1"/>
    </source>
</evidence>
<dbReference type="Proteomes" id="UP000095713">
    <property type="component" value="Unassembled WGS sequence"/>
</dbReference>
<dbReference type="AlphaFoldDB" id="A0A1E5T7D5"/>
<dbReference type="InterPro" id="IPR022385">
    <property type="entry name" value="Rhs_assc_core"/>
</dbReference>
<name>A0A1E5T7D5_9FLAO</name>
<sequence length="321" mass="36456">MLLPNRHGTSDSYRYGFQGQEMDNEVKGEGNSINYKFRMHDPRVGRFFSRDPLSSQYPHNSPYAFSENRVIDGVELEGLEYTFYMLAYTEDKQSVRLVTYDELDATIQTFFGDYNANAGSGTFIYGSDGNWHSLPKEFENKSLNTIGTPQEVSDKVNSFEIRNDAHDALVISNSLQRIGNTASLAMSTAMIFDGANKFKLNPQNLRNAYTNAVRGLKRQGSRMLKSGLSNKALHQARRNLGELYKDVTPDDLKGYIYKFNEKRYGDKLGPTFESLRKKGKTYDQIIDSASRPLGDKKALGKALFKEFGDEIKPILNKYEML</sequence>
<dbReference type="Gene3D" id="2.180.10.10">
    <property type="entry name" value="RHS repeat-associated core"/>
    <property type="match status" value="1"/>
</dbReference>
<dbReference type="STRING" id="1849968.A8C32_17790"/>
<evidence type="ECO:0000313" key="2">
    <source>
        <dbReference type="Proteomes" id="UP000095713"/>
    </source>
</evidence>
<proteinExistence type="predicted"/>
<comment type="caution">
    <text evidence="1">The sequence shown here is derived from an EMBL/GenBank/DDBJ whole genome shotgun (WGS) entry which is preliminary data.</text>
</comment>